<protein>
    <submittedName>
        <fullName evidence="3">Inositol polyphosphate 1-phosphatase</fullName>
    </submittedName>
</protein>
<dbReference type="Gene3D" id="3.40.190.80">
    <property type="match status" value="1"/>
</dbReference>
<gene>
    <name evidence="3" type="primary">Inpp1</name>
    <name evidence="3" type="ORF">Bhyg_11087</name>
</gene>
<dbReference type="EMBL" id="WJQU01000003">
    <property type="protein sequence ID" value="KAJ6638352.1"/>
    <property type="molecule type" value="Genomic_DNA"/>
</dbReference>
<keyword evidence="4" id="KW-1185">Reference proteome</keyword>
<dbReference type="PANTHER" id="PTHR43028">
    <property type="entry name" value="3'(2'),5'-BISPHOSPHATE NUCLEOTIDASE 1"/>
    <property type="match status" value="1"/>
</dbReference>
<keyword evidence="2" id="KW-0479">Metal-binding</keyword>
<dbReference type="OrthoDB" id="9977309at2759"/>
<keyword evidence="2" id="KW-0460">Magnesium</keyword>
<feature type="binding site" evidence="2">
    <location>
        <position position="155"/>
    </location>
    <ligand>
        <name>Mg(2+)</name>
        <dbReference type="ChEBI" id="CHEBI:18420"/>
        <label>1</label>
        <note>catalytic</note>
    </ligand>
</feature>
<feature type="binding site" evidence="2">
    <location>
        <position position="158"/>
    </location>
    <ligand>
        <name>Mg(2+)</name>
        <dbReference type="ChEBI" id="CHEBI:18420"/>
        <label>1</label>
        <note>catalytic</note>
    </ligand>
</feature>
<evidence type="ECO:0000313" key="4">
    <source>
        <dbReference type="Proteomes" id="UP001151699"/>
    </source>
</evidence>
<dbReference type="Gene3D" id="3.30.540.10">
    <property type="entry name" value="Fructose-1,6-Bisphosphatase, subunit A, domain 1"/>
    <property type="match status" value="1"/>
</dbReference>
<dbReference type="GO" id="GO:0004441">
    <property type="term" value="F:inositol-1,4-bisphosphate 1-phosphatase activity"/>
    <property type="evidence" value="ECO:0007669"/>
    <property type="project" value="TreeGrafter"/>
</dbReference>
<reference evidence="3" key="1">
    <citation type="submission" date="2022-07" db="EMBL/GenBank/DDBJ databases">
        <authorList>
            <person name="Trinca V."/>
            <person name="Uliana J.V.C."/>
            <person name="Torres T.T."/>
            <person name="Ward R.J."/>
            <person name="Monesi N."/>
        </authorList>
    </citation>
    <scope>NUCLEOTIDE SEQUENCE</scope>
    <source>
        <strain evidence="3">HSMRA1968</strain>
        <tissue evidence="3">Whole embryos</tissue>
    </source>
</reference>
<sequence>MSPNIVNCLVNVSEKAANIARLMRQHDYLFSLLVQEKSIDESNSERFVHDYKTLADVLIQQTIRHDVAASFPELLNNIKGEESSTFTNSLGETVTIEVFDDQSDTSACLLKVLNGDSVAAELLAEEVHKTVDTNMDSIPDLPDGLNYSNMGIWVDPIDATEEYIRGASISSCSSQETRVPTSGLGCVTVLIGGYDIESGKPIVGVINQPFAELTDTGYKGKIVWGVNMDAVRVTNLPQTNPKSTKLAVLSSSEDEKYIKALKDLGYGIIFSAGAGHKILKVITGDADLYLLSKNTTFKWDTCGPQAILNAIEGGLFKIEEIIESGQIVEVDYDDERSNMNEGGLLALRREEKHILQDLYNKK</sequence>
<evidence type="ECO:0000256" key="2">
    <source>
        <dbReference type="PIRSR" id="PIRSR600760-2"/>
    </source>
</evidence>
<dbReference type="Gene3D" id="4.10.460.10">
    <property type="entry name" value="Inositol Polyphosphate 1-phosphatase, domain 1"/>
    <property type="match status" value="1"/>
</dbReference>
<organism evidence="3 4">
    <name type="scientific">Pseudolycoriella hygida</name>
    <dbReference type="NCBI Taxonomy" id="35572"/>
    <lineage>
        <taxon>Eukaryota</taxon>
        <taxon>Metazoa</taxon>
        <taxon>Ecdysozoa</taxon>
        <taxon>Arthropoda</taxon>
        <taxon>Hexapoda</taxon>
        <taxon>Insecta</taxon>
        <taxon>Pterygota</taxon>
        <taxon>Neoptera</taxon>
        <taxon>Endopterygota</taxon>
        <taxon>Diptera</taxon>
        <taxon>Nematocera</taxon>
        <taxon>Sciaroidea</taxon>
        <taxon>Sciaridae</taxon>
        <taxon>Pseudolycoriella</taxon>
    </lineage>
</organism>
<dbReference type="Pfam" id="PF00459">
    <property type="entry name" value="Inositol_P"/>
    <property type="match status" value="1"/>
</dbReference>
<comment type="caution">
    <text evidence="3">The sequence shown here is derived from an EMBL/GenBank/DDBJ whole genome shotgun (WGS) entry which is preliminary data.</text>
</comment>
<dbReference type="InterPro" id="IPR000760">
    <property type="entry name" value="Inositol_monophosphatase-like"/>
</dbReference>
<comment type="cofactor">
    <cofactor evidence="2">
        <name>Mg(2+)</name>
        <dbReference type="ChEBI" id="CHEBI:18420"/>
    </cofactor>
</comment>
<dbReference type="InterPro" id="IPR050725">
    <property type="entry name" value="CysQ/Inositol_MonoPase"/>
</dbReference>
<comment type="similarity">
    <text evidence="1">Belongs to the inositol monophosphatase superfamily.</text>
</comment>
<name>A0A9Q0MXD9_9DIPT</name>
<proteinExistence type="inferred from homology"/>
<dbReference type="PANTHER" id="PTHR43028:SF3">
    <property type="entry name" value="INOSITOL POLYPHOSPHATE 1-PHOSPHATASE"/>
    <property type="match status" value="1"/>
</dbReference>
<dbReference type="SUPFAM" id="SSF56655">
    <property type="entry name" value="Carbohydrate phosphatase"/>
    <property type="match status" value="1"/>
</dbReference>
<feature type="binding site" evidence="2">
    <location>
        <position position="300"/>
    </location>
    <ligand>
        <name>Mg(2+)</name>
        <dbReference type="ChEBI" id="CHEBI:18420"/>
        <label>1</label>
        <note>catalytic</note>
    </ligand>
</feature>
<dbReference type="InterPro" id="IPR044897">
    <property type="entry name" value="INPP1_dom_1"/>
</dbReference>
<accession>A0A9Q0MXD9</accession>
<evidence type="ECO:0000313" key="3">
    <source>
        <dbReference type="EMBL" id="KAJ6638352.1"/>
    </source>
</evidence>
<evidence type="ECO:0000256" key="1">
    <source>
        <dbReference type="ARBA" id="ARBA00009759"/>
    </source>
</evidence>
<feature type="binding site" evidence="2">
    <location>
        <position position="157"/>
    </location>
    <ligand>
        <name>Mg(2+)</name>
        <dbReference type="ChEBI" id="CHEBI:18420"/>
        <label>1</label>
        <note>catalytic</note>
    </ligand>
</feature>
<dbReference type="AlphaFoldDB" id="A0A9Q0MXD9"/>
<dbReference type="GO" id="GO:0046872">
    <property type="term" value="F:metal ion binding"/>
    <property type="evidence" value="ECO:0007669"/>
    <property type="project" value="UniProtKB-KW"/>
</dbReference>
<feature type="binding site" evidence="2">
    <location>
        <position position="81"/>
    </location>
    <ligand>
        <name>Mg(2+)</name>
        <dbReference type="ChEBI" id="CHEBI:18420"/>
        <label>1</label>
        <note>catalytic</note>
    </ligand>
</feature>
<dbReference type="Proteomes" id="UP001151699">
    <property type="component" value="Chromosome X"/>
</dbReference>